<proteinExistence type="predicted"/>
<gene>
    <name evidence="2" type="ORF">CTOB1V02_LOCUS4700</name>
</gene>
<dbReference type="InterPro" id="IPR042214">
    <property type="entry name" value="TruD_catalytic"/>
</dbReference>
<dbReference type="SUPFAM" id="SSF55120">
    <property type="entry name" value="Pseudouridine synthase"/>
    <property type="match status" value="1"/>
</dbReference>
<dbReference type="Gene3D" id="3.30.2350.20">
    <property type="entry name" value="TruD, catalytic domain"/>
    <property type="match status" value="1"/>
</dbReference>
<evidence type="ECO:0000256" key="1">
    <source>
        <dbReference type="SAM" id="MobiDB-lite"/>
    </source>
</evidence>
<dbReference type="InterPro" id="IPR020103">
    <property type="entry name" value="PsdUridine_synth_cat_dom_sf"/>
</dbReference>
<feature type="compositionally biased region" description="Acidic residues" evidence="1">
    <location>
        <begin position="106"/>
        <end position="122"/>
    </location>
</feature>
<dbReference type="GO" id="GO:0001522">
    <property type="term" value="P:pseudouridine synthesis"/>
    <property type="evidence" value="ECO:0007669"/>
    <property type="project" value="InterPro"/>
</dbReference>
<accession>A0A7R8ZPH0</accession>
<evidence type="ECO:0000313" key="2">
    <source>
        <dbReference type="EMBL" id="CAD7226785.1"/>
    </source>
</evidence>
<organism evidence="2">
    <name type="scientific">Cyprideis torosa</name>
    <dbReference type="NCBI Taxonomy" id="163714"/>
    <lineage>
        <taxon>Eukaryota</taxon>
        <taxon>Metazoa</taxon>
        <taxon>Ecdysozoa</taxon>
        <taxon>Arthropoda</taxon>
        <taxon>Crustacea</taxon>
        <taxon>Oligostraca</taxon>
        <taxon>Ostracoda</taxon>
        <taxon>Podocopa</taxon>
        <taxon>Podocopida</taxon>
        <taxon>Cytherocopina</taxon>
        <taxon>Cytheroidea</taxon>
        <taxon>Cytherideidae</taxon>
        <taxon>Cyprideis</taxon>
    </lineage>
</organism>
<sequence>MARPKTLAFSTEGAYRRIVVKPSDVSHRLVSYQNDEAILLPSMFHPGEGFDIPPGDKWALVVEFSLPVHAFATMALREITLFSFEKWRPPVAAEDQKSSEGPKEEPEADSTMDVLEDGDEIADSSGNLVLLE</sequence>
<dbReference type="GO" id="GO:0009982">
    <property type="term" value="F:pseudouridine synthase activity"/>
    <property type="evidence" value="ECO:0007669"/>
    <property type="project" value="InterPro"/>
</dbReference>
<dbReference type="OrthoDB" id="447290at2759"/>
<feature type="region of interest" description="Disordered" evidence="1">
    <location>
        <begin position="92"/>
        <end position="132"/>
    </location>
</feature>
<dbReference type="AlphaFoldDB" id="A0A7R8ZPH0"/>
<dbReference type="GO" id="GO:0003723">
    <property type="term" value="F:RNA binding"/>
    <property type="evidence" value="ECO:0007669"/>
    <property type="project" value="InterPro"/>
</dbReference>
<dbReference type="EMBL" id="OB660932">
    <property type="protein sequence ID" value="CAD7226785.1"/>
    <property type="molecule type" value="Genomic_DNA"/>
</dbReference>
<protein>
    <submittedName>
        <fullName evidence="2">Uncharacterized protein</fullName>
    </submittedName>
</protein>
<name>A0A7R8ZPH0_9CRUS</name>
<reference evidence="2" key="1">
    <citation type="submission" date="2020-11" db="EMBL/GenBank/DDBJ databases">
        <authorList>
            <person name="Tran Van P."/>
        </authorList>
    </citation>
    <scope>NUCLEOTIDE SEQUENCE</scope>
</reference>
<feature type="compositionally biased region" description="Basic and acidic residues" evidence="1">
    <location>
        <begin position="94"/>
        <end position="105"/>
    </location>
</feature>